<dbReference type="AlphaFoldDB" id="A0AAP4C615"/>
<protein>
    <submittedName>
        <fullName evidence="3">DUF349 domain-containing protein</fullName>
    </submittedName>
</protein>
<evidence type="ECO:0000256" key="1">
    <source>
        <dbReference type="SAM" id="Coils"/>
    </source>
</evidence>
<evidence type="ECO:0000313" key="3">
    <source>
        <dbReference type="EMBL" id="MDK6274192.1"/>
    </source>
</evidence>
<organism evidence="3 4">
    <name type="scientific">Pseudoglutamicibacter cumminsii</name>
    <dbReference type="NCBI Taxonomy" id="156979"/>
    <lineage>
        <taxon>Bacteria</taxon>
        <taxon>Bacillati</taxon>
        <taxon>Actinomycetota</taxon>
        <taxon>Actinomycetes</taxon>
        <taxon>Micrococcales</taxon>
        <taxon>Micrococcaceae</taxon>
        <taxon>Pseudoglutamicibacter</taxon>
    </lineage>
</organism>
<feature type="region of interest" description="Disordered" evidence="2">
    <location>
        <begin position="420"/>
        <end position="439"/>
    </location>
</feature>
<evidence type="ECO:0000256" key="2">
    <source>
        <dbReference type="SAM" id="MobiDB-lite"/>
    </source>
</evidence>
<proteinExistence type="predicted"/>
<sequence length="492" mass="55166">MTEQQPHSQDTAAQENTSPETAENISTQDAQPETTTPTPSGAPTPVAPKAPTPSMMAEKDTAKESVIPAPQVPTTSLEEARQFARVTDDGHVFVIVDGNEHPVGQYPDATGDEALAYFVRKYDELLGEIMLLEQRVVAKAPTADMPKALNAIDARVKARDVVGDIAMLESRVENLRVAIDNLRQHERANAEQLRAEATAAREKIVAAAEELAAKPAEQVQWKSASQRMAELFDEWKAAQKNGHRLPRATEDELWKRFRSARNKFDKNRRTFFSKLDDRNAQAKRVKEELISRAESMQNSTDWGPTSAEYRKLMDEWKAAPRASRKDDDALWARFRAAQDVFFNARKKANDEIDAEYAENLKVKEALLEEARAILPVKDLKQAQRALGSIRDRWEAAGKVPRGDMHRIEAGLRQVEDAVRSAEQDEWRRTDPETKARSNSMLQQLEDAIADLEADLERAQASGDQRKVAQAQEALDARRAWLETVKRSAAELG</sequence>
<reference evidence="3" key="1">
    <citation type="submission" date="2023-05" db="EMBL/GenBank/DDBJ databases">
        <title>Cataloging the Phylogenetic Diversity of Human Bladder Bacteria.</title>
        <authorList>
            <person name="Du J."/>
        </authorList>
    </citation>
    <scope>NUCLEOTIDE SEQUENCE</scope>
    <source>
        <strain evidence="3">UMB9978</strain>
    </source>
</reference>
<dbReference type="EMBL" id="JASODW010000001">
    <property type="protein sequence ID" value="MDK6274192.1"/>
    <property type="molecule type" value="Genomic_DNA"/>
</dbReference>
<dbReference type="InterPro" id="IPR007139">
    <property type="entry name" value="DUF349"/>
</dbReference>
<feature type="compositionally biased region" description="Polar residues" evidence="2">
    <location>
        <begin position="1"/>
        <end position="31"/>
    </location>
</feature>
<keyword evidence="1" id="KW-0175">Coiled coil</keyword>
<gene>
    <name evidence="3" type="ORF">QP116_00220</name>
</gene>
<dbReference type="Proteomes" id="UP001240483">
    <property type="component" value="Unassembled WGS sequence"/>
</dbReference>
<accession>A0AAP4C615</accession>
<evidence type="ECO:0000313" key="4">
    <source>
        <dbReference type="Proteomes" id="UP001240483"/>
    </source>
</evidence>
<feature type="compositionally biased region" description="Pro residues" evidence="2">
    <location>
        <begin position="40"/>
        <end position="51"/>
    </location>
</feature>
<name>A0AAP4C615_9MICC</name>
<feature type="region of interest" description="Disordered" evidence="2">
    <location>
        <begin position="1"/>
        <end position="75"/>
    </location>
</feature>
<dbReference type="Pfam" id="PF03993">
    <property type="entry name" value="DUF349"/>
    <property type="match status" value="3"/>
</dbReference>
<feature type="coiled-coil region" evidence="1">
    <location>
        <begin position="165"/>
        <end position="210"/>
    </location>
</feature>
<comment type="caution">
    <text evidence="3">The sequence shown here is derived from an EMBL/GenBank/DDBJ whole genome shotgun (WGS) entry which is preliminary data.</text>
</comment>
<feature type="compositionally biased region" description="Basic and acidic residues" evidence="2">
    <location>
        <begin position="420"/>
        <end position="435"/>
    </location>
</feature>